<dbReference type="SUPFAM" id="SSF54631">
    <property type="entry name" value="CBS-domain pair"/>
    <property type="match status" value="1"/>
</dbReference>
<dbReference type="InterPro" id="IPR000644">
    <property type="entry name" value="CBS_dom"/>
</dbReference>
<dbReference type="Pfam" id="PF00571">
    <property type="entry name" value="CBS"/>
    <property type="match status" value="2"/>
</dbReference>
<keyword evidence="5" id="KW-1185">Reference proteome</keyword>
<reference evidence="4 5" key="1">
    <citation type="submission" date="2015-09" db="EMBL/GenBank/DDBJ databases">
        <title>Draft genome sequence of Alicyclobacillus ferrooxydans DSM 22381.</title>
        <authorList>
            <person name="Hemp J."/>
        </authorList>
    </citation>
    <scope>NUCLEOTIDE SEQUENCE [LARGE SCALE GENOMIC DNA]</scope>
    <source>
        <strain evidence="4 5">TC-34</strain>
    </source>
</reference>
<dbReference type="SMART" id="SM00116">
    <property type="entry name" value="CBS"/>
    <property type="match status" value="2"/>
</dbReference>
<evidence type="ECO:0000256" key="2">
    <source>
        <dbReference type="PROSITE-ProRule" id="PRU00703"/>
    </source>
</evidence>
<evidence type="ECO:0000313" key="4">
    <source>
        <dbReference type="EMBL" id="KPV44847.1"/>
    </source>
</evidence>
<feature type="domain" description="CBS" evidence="3">
    <location>
        <begin position="107"/>
        <end position="164"/>
    </location>
</feature>
<gene>
    <name evidence="4" type="ORF">AN477_04980</name>
</gene>
<dbReference type="OrthoDB" id="9790355at2"/>
<evidence type="ECO:0000313" key="5">
    <source>
        <dbReference type="Proteomes" id="UP000050482"/>
    </source>
</evidence>
<dbReference type="InterPro" id="IPR051257">
    <property type="entry name" value="Diverse_CBS-Domain"/>
</dbReference>
<dbReference type="STRING" id="471514.AN477_04980"/>
<dbReference type="Gene3D" id="3.10.580.10">
    <property type="entry name" value="CBS-domain"/>
    <property type="match status" value="1"/>
</dbReference>
<feature type="domain" description="CBS" evidence="3">
    <location>
        <begin position="7"/>
        <end position="64"/>
    </location>
</feature>
<keyword evidence="1 2" id="KW-0129">CBS domain</keyword>
<dbReference type="EMBL" id="LJCO01000020">
    <property type="protein sequence ID" value="KPV44847.1"/>
    <property type="molecule type" value="Genomic_DNA"/>
</dbReference>
<accession>A0A0P9CGF3</accession>
<comment type="caution">
    <text evidence="4">The sequence shown here is derived from an EMBL/GenBank/DDBJ whole genome shotgun (WGS) entry which is preliminary data.</text>
</comment>
<dbReference type="AlphaFoldDB" id="A0A0P9CGF3"/>
<dbReference type="PATRIC" id="fig|471514.4.peg.3159"/>
<organism evidence="4 5">
    <name type="scientific">Alicyclobacillus ferrooxydans</name>
    <dbReference type="NCBI Taxonomy" id="471514"/>
    <lineage>
        <taxon>Bacteria</taxon>
        <taxon>Bacillati</taxon>
        <taxon>Bacillota</taxon>
        <taxon>Bacilli</taxon>
        <taxon>Bacillales</taxon>
        <taxon>Alicyclobacillaceae</taxon>
        <taxon>Alicyclobacillus</taxon>
    </lineage>
</organism>
<proteinExistence type="predicted"/>
<sequence>MKARDVMISDVYVAHKDDTVEDVLHKFATHRIGGMPIIDSNNKVIGYISDGDIMRFLGKRTGYTQTFLSLTADYVFYVEPDEGQQRDLDDFRRNFQEVSKQSVLDVGVKRAVCVTDDEEIQEVARILGQKKFKKVPVVRNDRLVGIISRGDVIRMAVQRFLRES</sequence>
<name>A0A0P9CGF3_9BACL</name>
<dbReference type="PANTHER" id="PTHR43080">
    <property type="entry name" value="CBS DOMAIN-CONTAINING PROTEIN CBSX3, MITOCHONDRIAL"/>
    <property type="match status" value="1"/>
</dbReference>
<dbReference type="InterPro" id="IPR046342">
    <property type="entry name" value="CBS_dom_sf"/>
</dbReference>
<evidence type="ECO:0000256" key="1">
    <source>
        <dbReference type="ARBA" id="ARBA00023122"/>
    </source>
</evidence>
<dbReference type="PANTHER" id="PTHR43080:SF2">
    <property type="entry name" value="CBS DOMAIN-CONTAINING PROTEIN"/>
    <property type="match status" value="1"/>
</dbReference>
<protein>
    <recommendedName>
        <fullName evidence="3">CBS domain-containing protein</fullName>
    </recommendedName>
</protein>
<dbReference type="RefSeq" id="WP_054968074.1">
    <property type="nucleotide sequence ID" value="NZ_LJCO01000020.1"/>
</dbReference>
<dbReference type="PROSITE" id="PS51371">
    <property type="entry name" value="CBS"/>
    <property type="match status" value="2"/>
</dbReference>
<evidence type="ECO:0000259" key="3">
    <source>
        <dbReference type="PROSITE" id="PS51371"/>
    </source>
</evidence>
<dbReference type="Proteomes" id="UP000050482">
    <property type="component" value="Unassembled WGS sequence"/>
</dbReference>